<dbReference type="InterPro" id="IPR051044">
    <property type="entry name" value="MAG_DAG_Lipase"/>
</dbReference>
<evidence type="ECO:0000313" key="2">
    <source>
        <dbReference type="EMBL" id="EHL13342.1"/>
    </source>
</evidence>
<reference evidence="2 3" key="1">
    <citation type="submission" date="2011-08" db="EMBL/GenBank/DDBJ databases">
        <title>The Genome Sequence of Oribacterium sp. ACB7.</title>
        <authorList>
            <consortium name="The Broad Institute Genome Sequencing Platform"/>
            <person name="Earl A."/>
            <person name="Ward D."/>
            <person name="Feldgarden M."/>
            <person name="Gevers D."/>
            <person name="Sizova M."/>
            <person name="Hazen A."/>
            <person name="Epstein S."/>
            <person name="Young S.K."/>
            <person name="Zeng Q."/>
            <person name="Gargeya S."/>
            <person name="Fitzgerald M."/>
            <person name="Haas B."/>
            <person name="Abouelleil A."/>
            <person name="Alvarado L."/>
            <person name="Arachchi H.M."/>
            <person name="Berlin A."/>
            <person name="Brown A."/>
            <person name="Chapman S.B."/>
            <person name="Chen Z."/>
            <person name="Dunbar C."/>
            <person name="Freedman E."/>
            <person name="Gearin G."/>
            <person name="Gellesch M."/>
            <person name="Goldberg J."/>
            <person name="Griggs A."/>
            <person name="Gujja S."/>
            <person name="Heiman D."/>
            <person name="Howarth C."/>
            <person name="Larson L."/>
            <person name="Lui A."/>
            <person name="MacDonald P.J.P."/>
            <person name="Montmayeur A."/>
            <person name="Murphy C."/>
            <person name="Neiman D."/>
            <person name="Pearson M."/>
            <person name="Priest M."/>
            <person name="Roberts A."/>
            <person name="Saif S."/>
            <person name="Shea T."/>
            <person name="Shenoy N."/>
            <person name="Sisk P."/>
            <person name="Stolte C."/>
            <person name="Sykes S."/>
            <person name="Wortman J."/>
            <person name="Nusbaum C."/>
            <person name="Birren B."/>
        </authorList>
    </citation>
    <scope>NUCLEOTIDE SEQUENCE [LARGE SCALE GENOMIC DNA]</scope>
    <source>
        <strain evidence="2 3">ACB7</strain>
    </source>
</reference>
<feature type="domain" description="Serine aminopeptidase S33" evidence="1">
    <location>
        <begin position="29"/>
        <end position="286"/>
    </location>
</feature>
<dbReference type="RefSeq" id="WP_009537832.1">
    <property type="nucleotide sequence ID" value="NZ_JH414507.1"/>
</dbReference>
<dbReference type="HOGENOM" id="CLU_026209_1_0_9"/>
<evidence type="ECO:0000259" key="1">
    <source>
        <dbReference type="Pfam" id="PF12146"/>
    </source>
</evidence>
<sequence>MEKREWYRKASNGLGRIYAQVWQEEKIKEKKGIVCIIHGMQGHSTSYTYLFKALAKAGYIACAQDLQGHGKSAEIPGYFGESDGFSSILHDLHRMLIQIKRWFPGLPVFLLGHSMGSFIARDYAAQYSGEVSGLILSGTAGPNFSLRGTLGYLNVQMLLRGGQADGNPEGRLLAKYFCRGIQKPETLLDWICTDREVIRKKVEDPLTVGFTLGAYRDLVEELIKVNRNTEILKLKELPVLLVSGGADPVGEYGKGPATIYGILRAAGNQKAELRIYPGLRHEVLNEAVREELIERILQFLKKNGR</sequence>
<organism evidence="2 3">
    <name type="scientific">Oribacterium asaccharolyticum ACB7</name>
    <dbReference type="NCBI Taxonomy" id="796944"/>
    <lineage>
        <taxon>Bacteria</taxon>
        <taxon>Bacillati</taxon>
        <taxon>Bacillota</taxon>
        <taxon>Clostridia</taxon>
        <taxon>Lachnospirales</taxon>
        <taxon>Lachnospiraceae</taxon>
        <taxon>Oribacterium</taxon>
    </lineage>
</organism>
<dbReference type="Gene3D" id="3.40.50.1820">
    <property type="entry name" value="alpha/beta hydrolase"/>
    <property type="match status" value="1"/>
</dbReference>
<proteinExistence type="predicted"/>
<keyword evidence="3" id="KW-1185">Reference proteome</keyword>
<dbReference type="AlphaFoldDB" id="G9WSX2"/>
<name>G9WSX2_9FIRM</name>
<gene>
    <name evidence="2" type="ORF">HMPREF9624_02188</name>
</gene>
<dbReference type="EMBL" id="AFZD01000007">
    <property type="protein sequence ID" value="EHL13342.1"/>
    <property type="molecule type" value="Genomic_DNA"/>
</dbReference>
<dbReference type="PANTHER" id="PTHR11614">
    <property type="entry name" value="PHOSPHOLIPASE-RELATED"/>
    <property type="match status" value="1"/>
</dbReference>
<dbReference type="SUPFAM" id="SSF53474">
    <property type="entry name" value="alpha/beta-Hydrolases"/>
    <property type="match status" value="1"/>
</dbReference>
<dbReference type="InterPro" id="IPR022742">
    <property type="entry name" value="Hydrolase_4"/>
</dbReference>
<dbReference type="Pfam" id="PF12146">
    <property type="entry name" value="Hydrolase_4"/>
    <property type="match status" value="1"/>
</dbReference>
<comment type="caution">
    <text evidence="2">The sequence shown here is derived from an EMBL/GenBank/DDBJ whole genome shotgun (WGS) entry which is preliminary data.</text>
</comment>
<dbReference type="Proteomes" id="UP000003527">
    <property type="component" value="Unassembled WGS sequence"/>
</dbReference>
<protein>
    <recommendedName>
        <fullName evidence="1">Serine aminopeptidase S33 domain-containing protein</fullName>
    </recommendedName>
</protein>
<accession>G9WSX2</accession>
<dbReference type="PATRIC" id="fig|796944.3.peg.711"/>
<evidence type="ECO:0000313" key="3">
    <source>
        <dbReference type="Proteomes" id="UP000003527"/>
    </source>
</evidence>
<dbReference type="InterPro" id="IPR029058">
    <property type="entry name" value="AB_hydrolase_fold"/>
</dbReference>